<accession>A0A427XX65</accession>
<feature type="region of interest" description="Disordered" evidence="1">
    <location>
        <begin position="103"/>
        <end position="123"/>
    </location>
</feature>
<dbReference type="OrthoDB" id="365981at2759"/>
<feature type="domain" description="Origin recognition complex subunit 5 C-terminal" evidence="2">
    <location>
        <begin position="334"/>
        <end position="529"/>
    </location>
</feature>
<protein>
    <recommendedName>
        <fullName evidence="2">Origin recognition complex subunit 5 C-terminal domain-containing protein</fullName>
    </recommendedName>
</protein>
<evidence type="ECO:0000313" key="4">
    <source>
        <dbReference type="Proteomes" id="UP000279236"/>
    </source>
</evidence>
<dbReference type="STRING" id="105984.A0A427XX65"/>
<dbReference type="PANTHER" id="PTHR12705">
    <property type="entry name" value="ORIGIN RECOGNITION COMPLEX SUBUNIT 5"/>
    <property type="match status" value="1"/>
</dbReference>
<dbReference type="GeneID" id="39591615"/>
<dbReference type="GO" id="GO:0003688">
    <property type="term" value="F:DNA replication origin binding"/>
    <property type="evidence" value="ECO:0007669"/>
    <property type="project" value="TreeGrafter"/>
</dbReference>
<evidence type="ECO:0000313" key="3">
    <source>
        <dbReference type="EMBL" id="RSH83391.1"/>
    </source>
</evidence>
<dbReference type="Pfam" id="PF14630">
    <property type="entry name" value="ORC5_C"/>
    <property type="match status" value="1"/>
</dbReference>
<gene>
    <name evidence="3" type="ORF">EHS24_007072</name>
</gene>
<dbReference type="RefSeq" id="XP_028477343.1">
    <property type="nucleotide sequence ID" value="XM_028622451.1"/>
</dbReference>
<dbReference type="EMBL" id="RSCE01000004">
    <property type="protein sequence ID" value="RSH83391.1"/>
    <property type="molecule type" value="Genomic_DNA"/>
</dbReference>
<dbReference type="InterPro" id="IPR020796">
    <property type="entry name" value="ORC5"/>
</dbReference>
<reference evidence="3 4" key="1">
    <citation type="submission" date="2018-11" db="EMBL/GenBank/DDBJ databases">
        <title>Genome sequence of Apiotrichum porosum DSM 27194.</title>
        <authorList>
            <person name="Aliyu H."/>
            <person name="Gorte O."/>
            <person name="Ochsenreither K."/>
        </authorList>
    </citation>
    <scope>NUCLEOTIDE SEQUENCE [LARGE SCALE GENOMIC DNA]</scope>
    <source>
        <strain evidence="3 4">DSM 27194</strain>
    </source>
</reference>
<keyword evidence="4" id="KW-1185">Reference proteome</keyword>
<proteinExistence type="predicted"/>
<dbReference type="GO" id="GO:0005664">
    <property type="term" value="C:nuclear origin of replication recognition complex"/>
    <property type="evidence" value="ECO:0007669"/>
    <property type="project" value="TreeGrafter"/>
</dbReference>
<dbReference type="InterPro" id="IPR047088">
    <property type="entry name" value="ORC5_C"/>
</dbReference>
<comment type="caution">
    <text evidence="3">The sequence shown here is derived from an EMBL/GenBank/DDBJ whole genome shotgun (WGS) entry which is preliminary data.</text>
</comment>
<organism evidence="3 4">
    <name type="scientific">Apiotrichum porosum</name>
    <dbReference type="NCBI Taxonomy" id="105984"/>
    <lineage>
        <taxon>Eukaryota</taxon>
        <taxon>Fungi</taxon>
        <taxon>Dikarya</taxon>
        <taxon>Basidiomycota</taxon>
        <taxon>Agaricomycotina</taxon>
        <taxon>Tremellomycetes</taxon>
        <taxon>Trichosporonales</taxon>
        <taxon>Trichosporonaceae</taxon>
        <taxon>Apiotrichum</taxon>
    </lineage>
</organism>
<evidence type="ECO:0000259" key="2">
    <source>
        <dbReference type="Pfam" id="PF14630"/>
    </source>
</evidence>
<feature type="compositionally biased region" description="Low complexity" evidence="1">
    <location>
        <begin position="103"/>
        <end position="118"/>
    </location>
</feature>
<sequence>MEALTALLAHPGAPPLIHVHHPHHPASAIRHSLSLPPRCAVARLDAIEHHTPRLVYAGALGRLSTALESTLGRQAGDDGREVITWDAFARSLRGLWTQHVKASKAAAGKGKGRSNGNAEDGEDDEGQVVIVVTKAERLKSVLGSSWTAFSRLAELVDIPATVVFCSQMPWEDLRPQRGDVPEPVHLYMEPLRRDEIISRLLPGSEHPLYSRFVDLLLATLGHLAPTSPPSEIDYVAEALWPLYTATLPAHAEMTLLGKPYPDPENPPPPLAVSVKLLTDLKHQMAFALAAATESVLPRTTGRAEVTRALMPYGPNGMPRPVQTRSVPRPPPLELPRAACFLLVAAYCASYNPAKSDIRLFGRGTGADGKRRRGGGMRRGGYGRLRVGKVPQRLLGPRPFPLDRLLGMFSSLYAEHAARPEDLLASLDDSDDEDGSREIDAWRNPAAAAARAQRKRERERARDEAWEDEVDHLTFSTKLWALIPELEAQGLLRRASPVDRLDNVMFRCEADYETVKTLAKQLRVTLDEYLYEDYAG</sequence>
<dbReference type="GO" id="GO:0006270">
    <property type="term" value="P:DNA replication initiation"/>
    <property type="evidence" value="ECO:0007669"/>
    <property type="project" value="TreeGrafter"/>
</dbReference>
<evidence type="ECO:0000256" key="1">
    <source>
        <dbReference type="SAM" id="MobiDB-lite"/>
    </source>
</evidence>
<dbReference type="Proteomes" id="UP000279236">
    <property type="component" value="Unassembled WGS sequence"/>
</dbReference>
<dbReference type="PANTHER" id="PTHR12705:SF0">
    <property type="entry name" value="ORIGIN RECOGNITION COMPLEX SUBUNIT 5"/>
    <property type="match status" value="1"/>
</dbReference>
<dbReference type="AlphaFoldDB" id="A0A427XX65"/>
<name>A0A427XX65_9TREE</name>